<evidence type="ECO:0000256" key="4">
    <source>
        <dbReference type="SAM" id="Coils"/>
    </source>
</evidence>
<dbReference type="InterPro" id="IPR021717">
    <property type="entry name" value="Nucleoporin_Nup160"/>
</dbReference>
<dbReference type="PANTHER" id="PTHR21286:SF0">
    <property type="entry name" value="NUCLEAR PORE COMPLEX PROTEIN NUP160"/>
    <property type="match status" value="1"/>
</dbReference>
<dbReference type="InterPro" id="IPR059141">
    <property type="entry name" value="Beta-prop_Nup120_160"/>
</dbReference>
<sequence>MWSYGEVLLPLPDTSRRIDIRDGSPPSDQVKYVQKCGGIDLANGSSLLWRNDDNKLELMQFHPQEQGLNESVTIAFPRNVQVLPSVAFSETGKNVMMVIASQASLHLVTLTPLTEHHSLLSDLTASDFKRAFFSFKSAIPVTFCDTIIHDNNGLLFISSKLSSPTVICISSSSSQAPETLELKSTGLLGRLWNSNSEANRSKAVHFGITNGQLSMISITADNQLRIWSSTGECLFTAVLDELVDYEGDLEMEVKNAESEIVIFVKVRGNIFKYRLTDDKKQPLMLMQDFGAPNNGLISNFNCETENIWIVMKEETENGSHTSVKAFDDFRVVDLSPSQSPEEYVDCKPHEEIPRMVLQRSTIMPSALRRALAGKAFDTVPEHITQKYVQNFLTNEARHEGVSQEEYFAEFYDTVLEYNERALAITGVVGGQNGKVMILRRNAVGFIRPLTQVEAICAGLESESSGLEISEEAGDVLSSLIPVFNEIVANSDVMELVSFRLRNGEAPLSVAKELREEIAALIADSHRKEDLEYQIRNMADELSKKTSEDQMGNVFTAVFGELVRLIEIPQFSEELDLDTNGANAHESHKYHLLASTTRSIGSNLFTLAQLGLVLVDNLVAKYNYGELASVAEAFGEIISNLVTLDWVSSARSVTKAKANRSEMNFTSSRLGETFSSFSMNGSTTGIFESAVPSESQLLEAWLAMGGIHQADAILSSPNIEALGIEENNLLGRVFAIIRLLSISNERMSLPVFLLETGQYDLLKKWVLLNKYVTTASTKQFIIS</sequence>
<organism evidence="6">
    <name type="scientific">Oikopleura dioica</name>
    <name type="common">Tunicate</name>
    <dbReference type="NCBI Taxonomy" id="34765"/>
    <lineage>
        <taxon>Eukaryota</taxon>
        <taxon>Metazoa</taxon>
        <taxon>Chordata</taxon>
        <taxon>Tunicata</taxon>
        <taxon>Appendicularia</taxon>
        <taxon>Copelata</taxon>
        <taxon>Oikopleuridae</taxon>
        <taxon>Oikopleura</taxon>
    </lineage>
</organism>
<accession>E4WWX0</accession>
<dbReference type="Pfam" id="PF11715">
    <property type="entry name" value="Beta-prop_Nup120_160"/>
    <property type="match status" value="1"/>
</dbReference>
<evidence type="ECO:0000256" key="3">
    <source>
        <dbReference type="ARBA" id="ARBA00023242"/>
    </source>
</evidence>
<dbReference type="PANTHER" id="PTHR21286">
    <property type="entry name" value="NUCLEAR PORE COMPLEX PROTEIN NUP160"/>
    <property type="match status" value="1"/>
</dbReference>
<evidence type="ECO:0000313" key="7">
    <source>
        <dbReference type="Proteomes" id="UP000001307"/>
    </source>
</evidence>
<gene>
    <name evidence="6" type="ORF">GSOID_T00011391001</name>
</gene>
<keyword evidence="3" id="KW-0539">Nucleus</keyword>
<dbReference type="OrthoDB" id="67716at2759"/>
<reference evidence="6" key="1">
    <citation type="journal article" date="2010" name="Science">
        <title>Plasticity of animal genome architecture unmasked by rapid evolution of a pelagic tunicate.</title>
        <authorList>
            <person name="Denoeud F."/>
            <person name="Henriet S."/>
            <person name="Mungpakdee S."/>
            <person name="Aury J.M."/>
            <person name="Da Silva C."/>
            <person name="Brinkmann H."/>
            <person name="Mikhaleva J."/>
            <person name="Olsen L.C."/>
            <person name="Jubin C."/>
            <person name="Canestro C."/>
            <person name="Bouquet J.M."/>
            <person name="Danks G."/>
            <person name="Poulain J."/>
            <person name="Campsteijn C."/>
            <person name="Adamski M."/>
            <person name="Cross I."/>
            <person name="Yadetie F."/>
            <person name="Muffato M."/>
            <person name="Louis A."/>
            <person name="Butcher S."/>
            <person name="Tsagkogeorga G."/>
            <person name="Konrad A."/>
            <person name="Singh S."/>
            <person name="Jensen M.F."/>
            <person name="Cong E.H."/>
            <person name="Eikeseth-Otteraa H."/>
            <person name="Noel B."/>
            <person name="Anthouard V."/>
            <person name="Porcel B.M."/>
            <person name="Kachouri-Lafond R."/>
            <person name="Nishino A."/>
            <person name="Ugolini M."/>
            <person name="Chourrout P."/>
            <person name="Nishida H."/>
            <person name="Aasland R."/>
            <person name="Huzurbazar S."/>
            <person name="Westhof E."/>
            <person name="Delsuc F."/>
            <person name="Lehrach H."/>
            <person name="Reinhardt R."/>
            <person name="Weissenbach J."/>
            <person name="Roy S.W."/>
            <person name="Artiguenave F."/>
            <person name="Postlethwait J.H."/>
            <person name="Manak J.R."/>
            <person name="Thompson E.M."/>
            <person name="Jaillon O."/>
            <person name="Du Pasquier L."/>
            <person name="Boudinot P."/>
            <person name="Liberles D.A."/>
            <person name="Volff J.N."/>
            <person name="Philippe H."/>
            <person name="Lenhard B."/>
            <person name="Roest Crollius H."/>
            <person name="Wincker P."/>
            <person name="Chourrout D."/>
        </authorList>
    </citation>
    <scope>NUCLEOTIDE SEQUENCE [LARGE SCALE GENOMIC DNA]</scope>
</reference>
<dbReference type="GO" id="GO:0017056">
    <property type="term" value="F:structural constituent of nuclear pore"/>
    <property type="evidence" value="ECO:0007669"/>
    <property type="project" value="TreeGrafter"/>
</dbReference>
<dbReference type="Proteomes" id="UP000001307">
    <property type="component" value="Unassembled WGS sequence"/>
</dbReference>
<keyword evidence="7" id="KW-1185">Reference proteome</keyword>
<evidence type="ECO:0000313" key="6">
    <source>
        <dbReference type="EMBL" id="CBY21862.1"/>
    </source>
</evidence>
<dbReference type="AlphaFoldDB" id="E4WWX0"/>
<dbReference type="InParanoid" id="E4WWX0"/>
<keyword evidence="4" id="KW-0175">Coiled coil</keyword>
<proteinExistence type="predicted"/>
<feature type="coiled-coil region" evidence="4">
    <location>
        <begin position="510"/>
        <end position="547"/>
    </location>
</feature>
<dbReference type="GO" id="GO:0005643">
    <property type="term" value="C:nuclear pore"/>
    <property type="evidence" value="ECO:0007669"/>
    <property type="project" value="UniProtKB-ARBA"/>
</dbReference>
<dbReference type="EMBL" id="FN653018">
    <property type="protein sequence ID" value="CBY21862.1"/>
    <property type="molecule type" value="Genomic_DNA"/>
</dbReference>
<protein>
    <recommendedName>
        <fullName evidence="5">Nucleoporin Nup120/160 beta-propeller domain-containing protein</fullName>
    </recommendedName>
</protein>
<name>E4WWX0_OIKDI</name>
<feature type="domain" description="Nucleoporin Nup120/160 beta-propeller" evidence="5">
    <location>
        <begin position="46"/>
        <end position="263"/>
    </location>
</feature>
<evidence type="ECO:0000259" key="5">
    <source>
        <dbReference type="Pfam" id="PF11715"/>
    </source>
</evidence>
<comment type="subcellular location">
    <subcellularLocation>
        <location evidence="1">Nucleus</location>
    </subcellularLocation>
</comment>
<evidence type="ECO:0000256" key="1">
    <source>
        <dbReference type="ARBA" id="ARBA00004123"/>
    </source>
</evidence>
<keyword evidence="2" id="KW-0813">Transport</keyword>
<evidence type="ECO:0000256" key="2">
    <source>
        <dbReference type="ARBA" id="ARBA00022448"/>
    </source>
</evidence>